<evidence type="ECO:0000256" key="7">
    <source>
        <dbReference type="SAM" id="MobiDB-lite"/>
    </source>
</evidence>
<organism evidence="9 10">
    <name type="scientific">Spizellomyces punctatus (strain DAOM BR117)</name>
    <dbReference type="NCBI Taxonomy" id="645134"/>
    <lineage>
        <taxon>Eukaryota</taxon>
        <taxon>Fungi</taxon>
        <taxon>Fungi incertae sedis</taxon>
        <taxon>Chytridiomycota</taxon>
        <taxon>Chytridiomycota incertae sedis</taxon>
        <taxon>Chytridiomycetes</taxon>
        <taxon>Spizellomycetales</taxon>
        <taxon>Spizellomycetaceae</taxon>
        <taxon>Spizellomyces</taxon>
    </lineage>
</organism>
<evidence type="ECO:0000256" key="5">
    <source>
        <dbReference type="ARBA" id="ARBA00023136"/>
    </source>
</evidence>
<dbReference type="GeneID" id="27688861"/>
<feature type="transmembrane region" description="Helical" evidence="8">
    <location>
        <begin position="149"/>
        <end position="173"/>
    </location>
</feature>
<protein>
    <submittedName>
        <fullName evidence="9">Hemolysin III family channel protein</fullName>
    </submittedName>
</protein>
<feature type="region of interest" description="Disordered" evidence="7">
    <location>
        <begin position="22"/>
        <end position="45"/>
    </location>
</feature>
<dbReference type="RefSeq" id="XP_016607278.1">
    <property type="nucleotide sequence ID" value="XM_016753702.1"/>
</dbReference>
<feature type="binding site" evidence="6">
    <location>
        <position position="315"/>
    </location>
    <ligand>
        <name>Zn(2+)</name>
        <dbReference type="ChEBI" id="CHEBI:29105"/>
    </ligand>
</feature>
<dbReference type="GO" id="GO:0006882">
    <property type="term" value="P:intracellular zinc ion homeostasis"/>
    <property type="evidence" value="ECO:0007669"/>
    <property type="project" value="TreeGrafter"/>
</dbReference>
<feature type="transmembrane region" description="Helical" evidence="8">
    <location>
        <begin position="249"/>
        <end position="270"/>
    </location>
</feature>
<dbReference type="EMBL" id="KQ257458">
    <property type="protein sequence ID" value="KNC99238.1"/>
    <property type="molecule type" value="Genomic_DNA"/>
</dbReference>
<dbReference type="OrthoDB" id="529367at2759"/>
<dbReference type="VEuPathDB" id="FungiDB:SPPG_05494"/>
<dbReference type="GO" id="GO:0016020">
    <property type="term" value="C:membrane"/>
    <property type="evidence" value="ECO:0007669"/>
    <property type="project" value="UniProtKB-SubCell"/>
</dbReference>
<dbReference type="GO" id="GO:0046872">
    <property type="term" value="F:metal ion binding"/>
    <property type="evidence" value="ECO:0007669"/>
    <property type="project" value="UniProtKB-KW"/>
</dbReference>
<evidence type="ECO:0000256" key="1">
    <source>
        <dbReference type="ARBA" id="ARBA00004141"/>
    </source>
</evidence>
<evidence type="ECO:0000256" key="6">
    <source>
        <dbReference type="PIRSR" id="PIRSR604254-1"/>
    </source>
</evidence>
<keyword evidence="5 8" id="KW-0472">Membrane</keyword>
<proteinExistence type="inferred from homology"/>
<dbReference type="InParanoid" id="A0A0L0HEP9"/>
<evidence type="ECO:0000313" key="10">
    <source>
        <dbReference type="Proteomes" id="UP000053201"/>
    </source>
</evidence>
<evidence type="ECO:0000313" key="9">
    <source>
        <dbReference type="EMBL" id="KNC99238.1"/>
    </source>
</evidence>
<dbReference type="Pfam" id="PF03006">
    <property type="entry name" value="HlyIII"/>
    <property type="match status" value="1"/>
</dbReference>
<comment type="similarity">
    <text evidence="2">Belongs to the ADIPOR family.</text>
</comment>
<accession>A0A0L0HEP9</accession>
<evidence type="ECO:0000256" key="8">
    <source>
        <dbReference type="SAM" id="Phobius"/>
    </source>
</evidence>
<evidence type="ECO:0000256" key="4">
    <source>
        <dbReference type="ARBA" id="ARBA00022989"/>
    </source>
</evidence>
<dbReference type="OMA" id="HSQPCPD"/>
<dbReference type="Proteomes" id="UP000053201">
    <property type="component" value="Unassembled WGS sequence"/>
</dbReference>
<feature type="transmembrane region" description="Helical" evidence="8">
    <location>
        <begin position="317"/>
        <end position="335"/>
    </location>
</feature>
<feature type="transmembrane region" description="Helical" evidence="8">
    <location>
        <begin position="185"/>
        <end position="203"/>
    </location>
</feature>
<feature type="binding site" evidence="6">
    <location>
        <position position="319"/>
    </location>
    <ligand>
        <name>Zn(2+)</name>
        <dbReference type="ChEBI" id="CHEBI:29105"/>
    </ligand>
</feature>
<feature type="binding site" evidence="6">
    <location>
        <position position="169"/>
    </location>
    <ligand>
        <name>Zn(2+)</name>
        <dbReference type="ChEBI" id="CHEBI:29105"/>
    </ligand>
</feature>
<keyword evidence="6" id="KW-0479">Metal-binding</keyword>
<feature type="transmembrane region" description="Helical" evidence="8">
    <location>
        <begin position="215"/>
        <end position="237"/>
    </location>
</feature>
<dbReference type="GO" id="GO:0038023">
    <property type="term" value="F:signaling receptor activity"/>
    <property type="evidence" value="ECO:0007669"/>
    <property type="project" value="TreeGrafter"/>
</dbReference>
<keyword evidence="10" id="KW-1185">Reference proteome</keyword>
<dbReference type="InterPro" id="IPR004254">
    <property type="entry name" value="AdipoR/HlyIII-related"/>
</dbReference>
<dbReference type="FunCoup" id="A0A0L0HEP9">
    <property type="interactions" value="43"/>
</dbReference>
<feature type="transmembrane region" description="Helical" evidence="8">
    <location>
        <begin position="276"/>
        <end position="296"/>
    </location>
</feature>
<dbReference type="STRING" id="645134.A0A0L0HEP9"/>
<dbReference type="eggNOG" id="KOG0748">
    <property type="taxonomic scope" value="Eukaryota"/>
</dbReference>
<reference evidence="9 10" key="1">
    <citation type="submission" date="2009-08" db="EMBL/GenBank/DDBJ databases">
        <title>The Genome Sequence of Spizellomyces punctatus strain DAOM BR117.</title>
        <authorList>
            <consortium name="The Broad Institute Genome Sequencing Platform"/>
            <person name="Russ C."/>
            <person name="Cuomo C."/>
            <person name="Shea T."/>
            <person name="Young S.K."/>
            <person name="Zeng Q."/>
            <person name="Koehrsen M."/>
            <person name="Haas B."/>
            <person name="Borodovsky M."/>
            <person name="Guigo R."/>
            <person name="Alvarado L."/>
            <person name="Berlin A."/>
            <person name="Bochicchio J."/>
            <person name="Borenstein D."/>
            <person name="Chapman S."/>
            <person name="Chen Z."/>
            <person name="Engels R."/>
            <person name="Freedman E."/>
            <person name="Gellesch M."/>
            <person name="Goldberg J."/>
            <person name="Griggs A."/>
            <person name="Gujja S."/>
            <person name="Heiman D."/>
            <person name="Hepburn T."/>
            <person name="Howarth C."/>
            <person name="Jen D."/>
            <person name="Larson L."/>
            <person name="Lewis B."/>
            <person name="Mehta T."/>
            <person name="Park D."/>
            <person name="Pearson M."/>
            <person name="Roberts A."/>
            <person name="Saif S."/>
            <person name="Shenoy N."/>
            <person name="Sisk P."/>
            <person name="Stolte C."/>
            <person name="Sykes S."/>
            <person name="Thomson T."/>
            <person name="Walk T."/>
            <person name="White J."/>
            <person name="Yandava C."/>
            <person name="Burger G."/>
            <person name="Gray M.W."/>
            <person name="Holland P.W.H."/>
            <person name="King N."/>
            <person name="Lang F.B.F."/>
            <person name="Roger A.J."/>
            <person name="Ruiz-Trillo I."/>
            <person name="Lander E."/>
            <person name="Nusbaum C."/>
        </authorList>
    </citation>
    <scope>NUCLEOTIDE SEQUENCE [LARGE SCALE GENOMIC DNA]</scope>
    <source>
        <strain evidence="9 10">DAOM BR117</strain>
    </source>
</reference>
<dbReference type="PANTHER" id="PTHR20855:SF52">
    <property type="entry name" value="ADIPONECTIN RECEPTOR PROTEIN"/>
    <property type="match status" value="1"/>
</dbReference>
<feature type="transmembrane region" description="Helical" evidence="8">
    <location>
        <begin position="115"/>
        <end position="137"/>
    </location>
</feature>
<name>A0A0L0HEP9_SPIPD</name>
<evidence type="ECO:0000256" key="2">
    <source>
        <dbReference type="ARBA" id="ARBA00007018"/>
    </source>
</evidence>
<keyword evidence="4 8" id="KW-1133">Transmembrane helix</keyword>
<keyword evidence="3 8" id="KW-0812">Transmembrane</keyword>
<gene>
    <name evidence="9" type="ORF">SPPG_05494</name>
</gene>
<evidence type="ECO:0000256" key="3">
    <source>
        <dbReference type="ARBA" id="ARBA00022692"/>
    </source>
</evidence>
<dbReference type="PANTHER" id="PTHR20855">
    <property type="entry name" value="ADIPOR/PROGESTIN RECEPTOR-RELATED"/>
    <property type="match status" value="1"/>
</dbReference>
<comment type="subcellular location">
    <subcellularLocation>
        <location evidence="1">Membrane</location>
        <topology evidence="1">Multi-pass membrane protein</topology>
    </subcellularLocation>
</comment>
<dbReference type="AlphaFoldDB" id="A0A0L0HEP9"/>
<keyword evidence="6" id="KW-0862">Zinc</keyword>
<sequence>MRSPQRRSSEARINGAVLVDSSSSASLEGVPPAREQDTVRQRVRTRSGEQVELLEQVEQANGTKTSSSRLTLKYEELMPWQMDNFYIRSGYRRLQNSYKGCMRSLFYLHNETGNIFSHFLGALGFVASFFVTYGYAIEGVDTVTYADQTVIAVFLFSAVACLGLSAFFHTCICHSQDVCIMWNKADYVGIVLLICGSTVPTIYYAFYCHDTLKRIYLAMTTLFGILTLFMCLSSRFATPEYRFIRTGNFVALGLSGVIPLLHSINLYGFNFVSGSLAFWNLVIMAALYLAGAVIYASRIPERWYPGRFDIWGHSHQIFHVLVVSAATVHYFGVMSDFRFWHAENPHCSVPTDQLVARFSH</sequence>